<evidence type="ECO:0000313" key="2">
    <source>
        <dbReference type="Proteomes" id="UP000003779"/>
    </source>
</evidence>
<sequence length="37" mass="3875">MVGFGGRDIDGAVALGMSVLEAVPEGSLRANTRQRML</sequence>
<dbReference type="PATRIC" id="fig|1205910.3.peg.4627"/>
<accession>J7L133</accession>
<dbReference type="HOGENOM" id="CLU_3346468_0_0_11"/>
<reference evidence="1 2" key="1">
    <citation type="journal article" date="2012" name="J. Bacteriol.">
        <title>Whole-Genome Sequence of Nocardiopsis alba Strain ATCC BAA-2165, Associated with Honeybees.</title>
        <authorList>
            <person name="Qiao J."/>
            <person name="Chen L."/>
            <person name="Li Y."/>
            <person name="Wang J."/>
            <person name="Zhang W."/>
            <person name="Chen S."/>
        </authorList>
    </citation>
    <scope>NUCLEOTIDE SEQUENCE [LARGE SCALE GENOMIC DNA]</scope>
    <source>
        <strain evidence="2">ATCC BAA-2165 / BE74</strain>
    </source>
</reference>
<protein>
    <submittedName>
        <fullName evidence="1">Uncharacterized protein</fullName>
    </submittedName>
</protein>
<evidence type="ECO:0000313" key="1">
    <source>
        <dbReference type="EMBL" id="AFR07368.1"/>
    </source>
</evidence>
<name>J7L133_NOCAA</name>
<reference evidence="2" key="2">
    <citation type="submission" date="2012-08" db="EMBL/GenBank/DDBJ databases">
        <title>Whole-genome sequence of Nocardiopsis alba strain ATCC BAA-2165 associated with honeybees.</title>
        <authorList>
            <person name="Qiao J."/>
            <person name="Chen L."/>
            <person name="Li Y."/>
            <person name="Wang J."/>
            <person name="Zhang W."/>
            <person name="Chen S."/>
        </authorList>
    </citation>
    <scope>NUCLEOTIDE SEQUENCE [LARGE SCALE GENOMIC DNA]</scope>
    <source>
        <strain evidence="2">ATCC BAA-2165 / BE74</strain>
    </source>
</reference>
<dbReference type="KEGG" id="nal:B005_4895"/>
<dbReference type="STRING" id="1205910.B005_4895"/>
<gene>
    <name evidence="1" type="ordered locus">B005_4895</name>
</gene>
<dbReference type="AlphaFoldDB" id="J7L133"/>
<dbReference type="Proteomes" id="UP000003779">
    <property type="component" value="Chromosome"/>
</dbReference>
<proteinExistence type="predicted"/>
<dbReference type="EMBL" id="CP003788">
    <property type="protein sequence ID" value="AFR07368.1"/>
    <property type="molecule type" value="Genomic_DNA"/>
</dbReference>
<organism evidence="1 2">
    <name type="scientific">Nocardiopsis alba (strain ATCC BAA-2165 / BE74)</name>
    <dbReference type="NCBI Taxonomy" id="1205910"/>
    <lineage>
        <taxon>Bacteria</taxon>
        <taxon>Bacillati</taxon>
        <taxon>Actinomycetota</taxon>
        <taxon>Actinomycetes</taxon>
        <taxon>Streptosporangiales</taxon>
        <taxon>Nocardiopsidaceae</taxon>
        <taxon>Nocardiopsis</taxon>
    </lineage>
</organism>